<keyword evidence="7" id="KW-1185">Reference proteome</keyword>
<evidence type="ECO:0000256" key="2">
    <source>
        <dbReference type="ARBA" id="ARBA00012756"/>
    </source>
</evidence>
<dbReference type="EMBL" id="ACLK02000003">
    <property type="protein sequence ID" value="EFY08194.1"/>
    <property type="molecule type" value="Genomic_DNA"/>
</dbReference>
<dbReference type="EC" id="3.2.1.23" evidence="2"/>
<dbReference type="Proteomes" id="UP000003028">
    <property type="component" value="Unassembled WGS sequence"/>
</dbReference>
<dbReference type="GO" id="GO:0004565">
    <property type="term" value="F:beta-galactosidase activity"/>
    <property type="evidence" value="ECO:0007669"/>
    <property type="project" value="UniProtKB-EC"/>
</dbReference>
<keyword evidence="4" id="KW-0326">Glycosidase</keyword>
<dbReference type="PANTHER" id="PTHR46323">
    <property type="entry name" value="BETA-GALACTOSIDASE"/>
    <property type="match status" value="1"/>
</dbReference>
<reference evidence="6" key="1">
    <citation type="submission" date="2011-01" db="EMBL/GenBank/DDBJ databases">
        <authorList>
            <person name="Muzny D."/>
            <person name="Qin X."/>
            <person name="Buhay C."/>
            <person name="Dugan-Rocha S."/>
            <person name="Ding Y."/>
            <person name="Chen G."/>
            <person name="Hawes A."/>
            <person name="Holder M."/>
            <person name="Jhangiani S."/>
            <person name="Johnson A."/>
            <person name="Khan Z."/>
            <person name="Li Z."/>
            <person name="Liu W."/>
            <person name="Liu X."/>
            <person name="Perez L."/>
            <person name="Shen H."/>
            <person name="Wang Q."/>
            <person name="Watt J."/>
            <person name="Xi L."/>
            <person name="Xin Y."/>
            <person name="Zhou J."/>
            <person name="Deng J."/>
            <person name="Jiang H."/>
            <person name="Liu Y."/>
            <person name="Qu J."/>
            <person name="Song X.-Z."/>
            <person name="Zhang L."/>
            <person name="Villasana D."/>
            <person name="Johnson A."/>
            <person name="Liu J."/>
            <person name="Liyanage D."/>
            <person name="Lorensuhewa L."/>
            <person name="Robinson T."/>
            <person name="Song A."/>
            <person name="Song B.-B."/>
            <person name="Dinh H."/>
            <person name="Thornton R."/>
            <person name="Coyle M."/>
            <person name="Francisco L."/>
            <person name="Jackson L."/>
            <person name="Javaid M."/>
            <person name="Korchina V."/>
            <person name="Kovar C."/>
            <person name="Mata R."/>
            <person name="Mathew T."/>
            <person name="Ngo R."/>
            <person name="Nguyen L."/>
            <person name="Nguyen N."/>
            <person name="Okwuonu G."/>
            <person name="Ongeri F."/>
            <person name="Pham C."/>
            <person name="Simmons D."/>
            <person name="Wilczek-Boney K."/>
            <person name="Hale W."/>
            <person name="Jakkamsetti A."/>
            <person name="Pham P."/>
            <person name="Ruth R."/>
            <person name="San Lucas F."/>
            <person name="Warren J."/>
            <person name="Zhang J."/>
            <person name="Zhao Z."/>
            <person name="Zhou C."/>
            <person name="Zhu D."/>
            <person name="Lee S."/>
            <person name="Bess C."/>
            <person name="Blankenburg K."/>
            <person name="Forbes L."/>
            <person name="Fu Q."/>
            <person name="Gubbala S."/>
            <person name="Hirani K."/>
            <person name="Jayaseelan J.C."/>
            <person name="Lara F."/>
            <person name="Munidasa M."/>
            <person name="Palculict T."/>
            <person name="Patil S."/>
            <person name="Pu L.-L."/>
            <person name="Saada N."/>
            <person name="Tang L."/>
            <person name="Weissenberger G."/>
            <person name="Zhu Y."/>
            <person name="Hemphill L."/>
            <person name="Shang Y."/>
            <person name="Youmans B."/>
            <person name="Ayvaz T."/>
            <person name="Ross M."/>
            <person name="Santibanez J."/>
            <person name="Aqrawi P."/>
            <person name="Gross S."/>
            <person name="Joshi V."/>
            <person name="Fowler G."/>
            <person name="Nazareth L."/>
            <person name="Reid J."/>
            <person name="Worley K."/>
            <person name="Petrosino J."/>
            <person name="Highlander S."/>
            <person name="Gibbs R."/>
        </authorList>
    </citation>
    <scope>NUCLEOTIDE SEQUENCE [LARGE SCALE GENOMIC DNA]</scope>
    <source>
        <strain evidence="6">ATCC 19414</strain>
    </source>
</reference>
<dbReference type="InterPro" id="IPR004199">
    <property type="entry name" value="B-gal_small/dom_5"/>
</dbReference>
<feature type="domain" description="Beta galactosidase small chain/" evidence="5">
    <location>
        <begin position="222"/>
        <end position="465"/>
    </location>
</feature>
<dbReference type="SUPFAM" id="SSF74650">
    <property type="entry name" value="Galactose mutarotase-like"/>
    <property type="match status" value="1"/>
</dbReference>
<comment type="caution">
    <text evidence="6">The sequence shown here is derived from an EMBL/GenBank/DDBJ whole genome shotgun (WGS) entry which is preliminary data.</text>
</comment>
<evidence type="ECO:0000313" key="6">
    <source>
        <dbReference type="EMBL" id="EFY08194.1"/>
    </source>
</evidence>
<proteinExistence type="predicted"/>
<gene>
    <name evidence="6" type="ORF">HMPREF0357_11347</name>
</gene>
<evidence type="ECO:0000259" key="5">
    <source>
        <dbReference type="SMART" id="SM01038"/>
    </source>
</evidence>
<dbReference type="RefSeq" id="WP_003775481.1">
    <property type="nucleotide sequence ID" value="NZ_ACLK02000003.1"/>
</dbReference>
<dbReference type="SMART" id="SM01038">
    <property type="entry name" value="Bgal_small_N"/>
    <property type="match status" value="1"/>
</dbReference>
<dbReference type="InterPro" id="IPR050347">
    <property type="entry name" value="Bact_Beta-galactosidase"/>
</dbReference>
<dbReference type="STRING" id="1648.A2I91_07615"/>
<name>E7FXH0_ERYRH</name>
<dbReference type="InterPro" id="IPR014718">
    <property type="entry name" value="GH-type_carb-bd"/>
</dbReference>
<keyword evidence="3" id="KW-0378">Hydrolase</keyword>
<evidence type="ECO:0000313" key="7">
    <source>
        <dbReference type="Proteomes" id="UP000003028"/>
    </source>
</evidence>
<dbReference type="PANTHER" id="PTHR46323:SF2">
    <property type="entry name" value="BETA-GALACTOSIDASE"/>
    <property type="match status" value="1"/>
</dbReference>
<dbReference type="InterPro" id="IPR011013">
    <property type="entry name" value="Gal_mutarotase_sf_dom"/>
</dbReference>
<dbReference type="GO" id="GO:0009341">
    <property type="term" value="C:beta-galactosidase complex"/>
    <property type="evidence" value="ECO:0007669"/>
    <property type="project" value="InterPro"/>
</dbReference>
<protein>
    <recommendedName>
        <fullName evidence="2">beta-galactosidase</fullName>
        <ecNumber evidence="2">3.2.1.23</ecNumber>
    </recommendedName>
</protein>
<organism evidence="6 7">
    <name type="scientific">Erysipelothrix rhusiopathiae ATCC 19414</name>
    <dbReference type="NCBI Taxonomy" id="525280"/>
    <lineage>
        <taxon>Bacteria</taxon>
        <taxon>Bacillati</taxon>
        <taxon>Bacillota</taxon>
        <taxon>Erysipelotrichia</taxon>
        <taxon>Erysipelotrichales</taxon>
        <taxon>Erysipelotrichaceae</taxon>
        <taxon>Erysipelothrix</taxon>
    </lineage>
</organism>
<dbReference type="GO" id="GO:0030246">
    <property type="term" value="F:carbohydrate binding"/>
    <property type="evidence" value="ECO:0007669"/>
    <property type="project" value="InterPro"/>
</dbReference>
<evidence type="ECO:0000256" key="1">
    <source>
        <dbReference type="ARBA" id="ARBA00001412"/>
    </source>
</evidence>
<dbReference type="InterPro" id="IPR013783">
    <property type="entry name" value="Ig-like_fold"/>
</dbReference>
<dbReference type="OrthoDB" id="9762066at2"/>
<dbReference type="AlphaFoldDB" id="E7FXH0"/>
<dbReference type="Gene3D" id="2.70.98.10">
    <property type="match status" value="1"/>
</dbReference>
<evidence type="ECO:0000256" key="4">
    <source>
        <dbReference type="ARBA" id="ARBA00023295"/>
    </source>
</evidence>
<sequence>MKCDQIELKSQEDELPCSSENKTISIPKVKSHILSGCFGDDFRADRQESRAQRLRNTDCDRSQRQDFDIHLECPIQQQLDELHEWCQGKLSGHFSPRYQVLTFTQFNPKTKTISVRNNFKHLNTEHAVFRSCVLKDGHRISGSESSVTIAIRVGEIQEVPVNTPSFYEFDAMYHLNLYVKDPYTDEDVLCHQLRLHHLVKQEVSMADDYAAIEVVESQERCGVYGEYFSLSFNKKTGFMDSYCFHDEMLFCRPMNLLCNRGPMNYEDNEHWNSFTREWSQEAVESTTQHFSIVVVNDSRVRITIRSVLANGSVVHTIYKVYADGRVWVRQSFKPSNHSGLSMIGFKIPLEPSYNAFHYFGKGPHANYQNLNEDLGLAVYEEVIEKEVSPKTYKNHTQIFWASLTNSLQKGLMIKSDRLPLNVGACRTDDDCVACIVAVDVVGWLSKHDPQFLDVHREYHYEFEMIPVTKGQEDVYYKVKMI</sequence>
<dbReference type="Gene3D" id="2.60.40.10">
    <property type="entry name" value="Immunoglobulins"/>
    <property type="match status" value="1"/>
</dbReference>
<comment type="catalytic activity">
    <reaction evidence="1">
        <text>Hydrolysis of terminal non-reducing beta-D-galactose residues in beta-D-galactosides.</text>
        <dbReference type="EC" id="3.2.1.23"/>
    </reaction>
</comment>
<accession>E7FXH0</accession>
<evidence type="ECO:0000256" key="3">
    <source>
        <dbReference type="ARBA" id="ARBA00022801"/>
    </source>
</evidence>
<dbReference type="GO" id="GO:0005990">
    <property type="term" value="P:lactose catabolic process"/>
    <property type="evidence" value="ECO:0007669"/>
    <property type="project" value="TreeGrafter"/>
</dbReference>
<dbReference type="Pfam" id="PF02929">
    <property type="entry name" value="Bgal_small_N"/>
    <property type="match status" value="1"/>
</dbReference>